<evidence type="ECO:0000313" key="4">
    <source>
        <dbReference type="Proteomes" id="UP001243989"/>
    </source>
</evidence>
<sequence>MQSNEGPSSDLPVAPSMRRSSDAAEHSGLTDAQRTQYLAQFHIIELESYLKCQEKVSQETSLNTQALASIITQLHEVKRKGPISAIDIENVIEKVKAAISATNARSKAINLKEVEARARIWSEIEGEDRRCQNLRTNIPAAAAFLHVVDTLDGIYHKLAMALRASQPQSYYTLKRENTRLQNNVAAQDDTIARLEQEIAELKQSKESSSEGTLINLLD</sequence>
<evidence type="ECO:0000313" key="3">
    <source>
        <dbReference type="EMBL" id="KAK1624591.1"/>
    </source>
</evidence>
<organism evidence="3 4">
    <name type="scientific">Colletotrichum phormii</name>
    <dbReference type="NCBI Taxonomy" id="359342"/>
    <lineage>
        <taxon>Eukaryota</taxon>
        <taxon>Fungi</taxon>
        <taxon>Dikarya</taxon>
        <taxon>Ascomycota</taxon>
        <taxon>Pezizomycotina</taxon>
        <taxon>Sordariomycetes</taxon>
        <taxon>Hypocreomycetidae</taxon>
        <taxon>Glomerellales</taxon>
        <taxon>Glomerellaceae</taxon>
        <taxon>Colletotrichum</taxon>
        <taxon>Colletotrichum acutatum species complex</taxon>
    </lineage>
</organism>
<evidence type="ECO:0000256" key="2">
    <source>
        <dbReference type="SAM" id="MobiDB-lite"/>
    </source>
</evidence>
<comment type="caution">
    <text evidence="3">The sequence shown here is derived from an EMBL/GenBank/DDBJ whole genome shotgun (WGS) entry which is preliminary data.</text>
</comment>
<dbReference type="Proteomes" id="UP001243989">
    <property type="component" value="Unassembled WGS sequence"/>
</dbReference>
<keyword evidence="1" id="KW-0175">Coiled coil</keyword>
<gene>
    <name evidence="3" type="ORF">BDP81DRAFT_398239</name>
</gene>
<dbReference type="AlphaFoldDB" id="A0AAI9ZJN3"/>
<dbReference type="RefSeq" id="XP_060440586.1">
    <property type="nucleotide sequence ID" value="XM_060588429.1"/>
</dbReference>
<protein>
    <submittedName>
        <fullName evidence="3">Uncharacterized protein</fullName>
    </submittedName>
</protein>
<name>A0AAI9ZJN3_9PEZI</name>
<dbReference type="GeneID" id="85473291"/>
<reference evidence="3" key="1">
    <citation type="submission" date="2021-06" db="EMBL/GenBank/DDBJ databases">
        <title>Comparative genomics, transcriptomics and evolutionary studies reveal genomic signatures of adaptation to plant cell wall in hemibiotrophic fungi.</title>
        <authorList>
            <consortium name="DOE Joint Genome Institute"/>
            <person name="Baroncelli R."/>
            <person name="Diaz J.F."/>
            <person name="Benocci T."/>
            <person name="Peng M."/>
            <person name="Battaglia E."/>
            <person name="Haridas S."/>
            <person name="Andreopoulos W."/>
            <person name="Labutti K."/>
            <person name="Pangilinan J."/>
            <person name="Floch G.L."/>
            <person name="Makela M.R."/>
            <person name="Henrissat B."/>
            <person name="Grigoriev I.V."/>
            <person name="Crouch J.A."/>
            <person name="De Vries R.P."/>
            <person name="Sukno S.A."/>
            <person name="Thon M.R."/>
        </authorList>
    </citation>
    <scope>NUCLEOTIDE SEQUENCE</scope>
    <source>
        <strain evidence="3">CBS 102054</strain>
    </source>
</reference>
<feature type="coiled-coil region" evidence="1">
    <location>
        <begin position="177"/>
        <end position="211"/>
    </location>
</feature>
<evidence type="ECO:0000256" key="1">
    <source>
        <dbReference type="SAM" id="Coils"/>
    </source>
</evidence>
<accession>A0AAI9ZJN3</accession>
<proteinExistence type="predicted"/>
<keyword evidence="4" id="KW-1185">Reference proteome</keyword>
<feature type="region of interest" description="Disordered" evidence="2">
    <location>
        <begin position="1"/>
        <end position="29"/>
    </location>
</feature>
<dbReference type="EMBL" id="JAHMHQ010000023">
    <property type="protein sequence ID" value="KAK1624591.1"/>
    <property type="molecule type" value="Genomic_DNA"/>
</dbReference>